<keyword evidence="2" id="KW-1185">Reference proteome</keyword>
<evidence type="ECO:0000313" key="1">
    <source>
        <dbReference type="EMBL" id="KAI4802746.1"/>
    </source>
</evidence>
<comment type="caution">
    <text evidence="1">The sequence shown here is derived from an EMBL/GenBank/DDBJ whole genome shotgun (WGS) entry which is preliminary data.</text>
</comment>
<name>A0ACB9VRK4_CHAAC</name>
<proteinExistence type="predicted"/>
<reference evidence="1" key="1">
    <citation type="submission" date="2022-05" db="EMBL/GenBank/DDBJ databases">
        <title>Chromosome-level genome of Chaenocephalus aceratus.</title>
        <authorList>
            <person name="Park H."/>
        </authorList>
    </citation>
    <scope>NUCLEOTIDE SEQUENCE</scope>
    <source>
        <strain evidence="1">KU_202001</strain>
    </source>
</reference>
<organism evidence="1 2">
    <name type="scientific">Chaenocephalus aceratus</name>
    <name type="common">Blackfin icefish</name>
    <name type="synonym">Chaenichthys aceratus</name>
    <dbReference type="NCBI Taxonomy" id="36190"/>
    <lineage>
        <taxon>Eukaryota</taxon>
        <taxon>Metazoa</taxon>
        <taxon>Chordata</taxon>
        <taxon>Craniata</taxon>
        <taxon>Vertebrata</taxon>
        <taxon>Euteleostomi</taxon>
        <taxon>Actinopterygii</taxon>
        <taxon>Neopterygii</taxon>
        <taxon>Teleostei</taxon>
        <taxon>Neoteleostei</taxon>
        <taxon>Acanthomorphata</taxon>
        <taxon>Eupercaria</taxon>
        <taxon>Perciformes</taxon>
        <taxon>Notothenioidei</taxon>
        <taxon>Channichthyidae</taxon>
        <taxon>Chaenocephalus</taxon>
    </lineage>
</organism>
<gene>
    <name evidence="1" type="ORF">KUCAC02_006322</name>
</gene>
<dbReference type="EMBL" id="CM043807">
    <property type="protein sequence ID" value="KAI4802746.1"/>
    <property type="molecule type" value="Genomic_DNA"/>
</dbReference>
<protein>
    <submittedName>
        <fullName evidence="1">Uncharacterized protein</fullName>
    </submittedName>
</protein>
<accession>A0ACB9VRK4</accession>
<evidence type="ECO:0000313" key="2">
    <source>
        <dbReference type="Proteomes" id="UP001057452"/>
    </source>
</evidence>
<sequence>MVLNGDSSSSVVHSCSLSSLPVAEEGAWLQQQQQQQSRKALPSGRQEEQQRRSHRGPTEEQQLGQKMEDGHGVFRNTGRHVRGHYVAMFSGTTRSVHDRQRHHGAVHLALQTDLLLVAAHAGLRRRRILRASPRAADGEEGGEAEVAAEAPPKPGALVGQTQNVEHSGSEVDILMMQRSTGGSSGFPVSSVTSCRMRSSGRANSRAPIQMTLV</sequence>
<dbReference type="Proteomes" id="UP001057452">
    <property type="component" value="Chromosome 23"/>
</dbReference>